<dbReference type="Proteomes" id="UP000183413">
    <property type="component" value="Unassembled WGS sequence"/>
</dbReference>
<keyword evidence="1 3" id="KW-0808">Transferase</keyword>
<reference evidence="3 4" key="1">
    <citation type="submission" date="2016-10" db="EMBL/GenBank/DDBJ databases">
        <authorList>
            <person name="de Groot N.N."/>
        </authorList>
    </citation>
    <scope>NUCLEOTIDE SEQUENCE [LARGE SCALE GENOMIC DNA]</scope>
    <source>
        <strain evidence="3 4">DSM 43067</strain>
    </source>
</reference>
<accession>A0A1I5HL23</accession>
<evidence type="ECO:0000313" key="3">
    <source>
        <dbReference type="EMBL" id="SFO48984.1"/>
    </source>
</evidence>
<dbReference type="GO" id="GO:0016757">
    <property type="term" value="F:glycosyltransferase activity"/>
    <property type="evidence" value="ECO:0007669"/>
    <property type="project" value="InterPro"/>
</dbReference>
<dbReference type="AlphaFoldDB" id="A0A1I5HL23"/>
<keyword evidence="4" id="KW-1185">Reference proteome</keyword>
<dbReference type="RefSeq" id="WP_075021782.1">
    <property type="nucleotide sequence ID" value="NZ_FOVH01000006.1"/>
</dbReference>
<dbReference type="Gene3D" id="3.40.50.2000">
    <property type="entry name" value="Glycogen Phosphorylase B"/>
    <property type="match status" value="1"/>
</dbReference>
<dbReference type="InterPro" id="IPR001296">
    <property type="entry name" value="Glyco_trans_1"/>
</dbReference>
<dbReference type="eggNOG" id="COG0438">
    <property type="taxonomic scope" value="Bacteria"/>
</dbReference>
<dbReference type="STRING" id="1993.SAMN04489713_106296"/>
<evidence type="ECO:0000259" key="2">
    <source>
        <dbReference type="Pfam" id="PF00534"/>
    </source>
</evidence>
<evidence type="ECO:0000313" key="4">
    <source>
        <dbReference type="Proteomes" id="UP000183413"/>
    </source>
</evidence>
<sequence length="331" mass="37062">MRVLMWHVHGSWATSFVHGPQTTLVPVTPDRGPDGKGRPDTFHWPDRAIEVPPERLRDEDVDAVVLQRPHELRLAEKWLGRRPGRDVPAVYVEHDTPRRTPSDIGLPEEVVPDSRHFLHDRSDIPVVHVTHFNQLFWNCGRAPTTVIEHGVVDPGYRYTADMPRAGAVINDPLRRGRVCGTDLLAELAAAVPLDLFGMNVAGVPERLGIPPESLWTFEDLPQASMHEELARRRVYVHPYRWTSLGLTLIEAMMLGLPVVALATTEAVEAVPPEAGVLSTRVAALADAARALASDPPHARQMGKEARAFAVDRYGLPRFLRDWRRTLQEVTR</sequence>
<name>A0A1I5HL23_9ACTN</name>
<evidence type="ECO:0000256" key="1">
    <source>
        <dbReference type="ARBA" id="ARBA00022679"/>
    </source>
</evidence>
<organism evidence="3 4">
    <name type="scientific">Actinomadura madurae</name>
    <dbReference type="NCBI Taxonomy" id="1993"/>
    <lineage>
        <taxon>Bacteria</taxon>
        <taxon>Bacillati</taxon>
        <taxon>Actinomycetota</taxon>
        <taxon>Actinomycetes</taxon>
        <taxon>Streptosporangiales</taxon>
        <taxon>Thermomonosporaceae</taxon>
        <taxon>Actinomadura</taxon>
    </lineage>
</organism>
<dbReference type="PANTHER" id="PTHR12526">
    <property type="entry name" value="GLYCOSYLTRANSFERASE"/>
    <property type="match status" value="1"/>
</dbReference>
<dbReference type="InParanoid" id="A0A1I5HL23"/>
<protein>
    <submittedName>
        <fullName evidence="3">Glycosyl transferases group 1</fullName>
    </submittedName>
</protein>
<dbReference type="Pfam" id="PF00534">
    <property type="entry name" value="Glycos_transf_1"/>
    <property type="match status" value="1"/>
</dbReference>
<feature type="domain" description="Glycosyl transferase family 1" evidence="2">
    <location>
        <begin position="221"/>
        <end position="307"/>
    </location>
</feature>
<gene>
    <name evidence="3" type="ORF">SAMN04489713_106296</name>
</gene>
<dbReference type="EMBL" id="FOVH01000006">
    <property type="protein sequence ID" value="SFO48984.1"/>
    <property type="molecule type" value="Genomic_DNA"/>
</dbReference>
<dbReference type="SUPFAM" id="SSF53756">
    <property type="entry name" value="UDP-Glycosyltransferase/glycogen phosphorylase"/>
    <property type="match status" value="1"/>
</dbReference>
<dbReference type="PANTHER" id="PTHR12526:SF627">
    <property type="entry name" value="D-RHAMNOSYLTRANSFERASE WBPZ"/>
    <property type="match status" value="1"/>
</dbReference>
<proteinExistence type="predicted"/>